<evidence type="ECO:0000313" key="8">
    <source>
        <dbReference type="Proteomes" id="UP001595384"/>
    </source>
</evidence>
<dbReference type="HAMAP" id="MF_01661">
    <property type="entry name" value="D_rib_pyranase"/>
    <property type="match status" value="1"/>
</dbReference>
<dbReference type="InterPro" id="IPR007721">
    <property type="entry name" value="RbsD_FucU"/>
</dbReference>
<evidence type="ECO:0000256" key="6">
    <source>
        <dbReference type="HAMAP-Rule" id="MF_01661"/>
    </source>
</evidence>
<protein>
    <recommendedName>
        <fullName evidence="2 6">D-ribose pyranase</fullName>
        <ecNumber evidence="2 6">5.4.99.62</ecNumber>
    </recommendedName>
</protein>
<comment type="catalytic activity">
    <reaction evidence="1 6">
        <text>beta-D-ribopyranose = beta-D-ribofuranose</text>
        <dbReference type="Rhea" id="RHEA:25432"/>
        <dbReference type="ChEBI" id="CHEBI:27476"/>
        <dbReference type="ChEBI" id="CHEBI:47002"/>
        <dbReference type="EC" id="5.4.99.62"/>
    </reaction>
</comment>
<comment type="subcellular location">
    <subcellularLocation>
        <location evidence="6">Cytoplasm</location>
    </subcellularLocation>
</comment>
<dbReference type="InterPro" id="IPR023750">
    <property type="entry name" value="RbsD-like_sf"/>
</dbReference>
<sequence length="139" mass="15222">MKKSALLNAPLSQLVASLGHTDEYTVCDAGLPIPSQVQRIDLALTAGIPSFLDTVATLLSESQVESVILAEEIREMNADLHQSLLTLLEQESQTHTQPITVEYMPHEAFKARTQRSKAIVRTGECSPFANIIFRAGVTF</sequence>
<dbReference type="InterPro" id="IPR023064">
    <property type="entry name" value="D-ribose_pyranase"/>
</dbReference>
<dbReference type="PANTHER" id="PTHR37831">
    <property type="entry name" value="D-RIBOSE PYRANASE"/>
    <property type="match status" value="1"/>
</dbReference>
<keyword evidence="5 6" id="KW-0119">Carbohydrate metabolism</keyword>
<dbReference type="EMBL" id="JBHRSE010000041">
    <property type="protein sequence ID" value="MFC3023486.1"/>
    <property type="molecule type" value="Genomic_DNA"/>
</dbReference>
<evidence type="ECO:0000313" key="7">
    <source>
        <dbReference type="EMBL" id="MFC3023486.1"/>
    </source>
</evidence>
<feature type="active site" description="Proton donor" evidence="6">
    <location>
        <position position="20"/>
    </location>
</feature>
<feature type="binding site" evidence="6">
    <location>
        <position position="106"/>
    </location>
    <ligand>
        <name>substrate</name>
    </ligand>
</feature>
<dbReference type="RefSeq" id="WP_123014881.1">
    <property type="nucleotide sequence ID" value="NZ_AP024912.1"/>
</dbReference>
<gene>
    <name evidence="6 7" type="primary">rbsD</name>
    <name evidence="7" type="ORF">ACFODT_06590</name>
</gene>
<comment type="subunit">
    <text evidence="6">Homodecamer.</text>
</comment>
<keyword evidence="4 6" id="KW-0413">Isomerase</keyword>
<name>A0ABV7C8C7_9VIBR</name>
<organism evidence="7 8">
    <name type="scientific">Vibrio zhugei</name>
    <dbReference type="NCBI Taxonomy" id="2479546"/>
    <lineage>
        <taxon>Bacteria</taxon>
        <taxon>Pseudomonadati</taxon>
        <taxon>Pseudomonadota</taxon>
        <taxon>Gammaproteobacteria</taxon>
        <taxon>Vibrionales</taxon>
        <taxon>Vibrionaceae</taxon>
        <taxon>Vibrio</taxon>
    </lineage>
</organism>
<proteinExistence type="inferred from homology"/>
<feature type="binding site" evidence="6">
    <location>
        <begin position="128"/>
        <end position="130"/>
    </location>
    <ligand>
        <name>substrate</name>
    </ligand>
</feature>
<dbReference type="NCBIfam" id="NF008761">
    <property type="entry name" value="PRK11797.1"/>
    <property type="match status" value="1"/>
</dbReference>
<dbReference type="Gene3D" id="3.40.1650.10">
    <property type="entry name" value="RbsD-like domain"/>
    <property type="match status" value="1"/>
</dbReference>
<feature type="binding site" evidence="6">
    <location>
        <position position="28"/>
    </location>
    <ligand>
        <name>substrate</name>
    </ligand>
</feature>
<evidence type="ECO:0000256" key="3">
    <source>
        <dbReference type="ARBA" id="ARBA00022490"/>
    </source>
</evidence>
<comment type="pathway">
    <text evidence="6">Carbohydrate metabolism; D-ribose degradation; D-ribose 5-phosphate from beta-D-ribopyranose: step 1/2.</text>
</comment>
<accession>A0ABV7C8C7</accession>
<dbReference type="GO" id="GO:0062193">
    <property type="term" value="F:D-ribose pyranase activity"/>
    <property type="evidence" value="ECO:0007669"/>
    <property type="project" value="UniProtKB-EC"/>
</dbReference>
<evidence type="ECO:0000256" key="4">
    <source>
        <dbReference type="ARBA" id="ARBA00023235"/>
    </source>
</evidence>
<dbReference type="EC" id="5.4.99.62" evidence="2 6"/>
<comment type="function">
    <text evidence="6">Catalyzes the interconversion of beta-pyran and beta-furan forms of D-ribose.</text>
</comment>
<evidence type="ECO:0000256" key="5">
    <source>
        <dbReference type="ARBA" id="ARBA00023277"/>
    </source>
</evidence>
<keyword evidence="8" id="KW-1185">Reference proteome</keyword>
<evidence type="ECO:0000256" key="1">
    <source>
        <dbReference type="ARBA" id="ARBA00000223"/>
    </source>
</evidence>
<keyword evidence="3 6" id="KW-0963">Cytoplasm</keyword>
<dbReference type="Pfam" id="PF05025">
    <property type="entry name" value="RbsD_FucU"/>
    <property type="match status" value="1"/>
</dbReference>
<comment type="similarity">
    <text evidence="6">Belongs to the RbsD / FucU family. RbsD subfamily.</text>
</comment>
<dbReference type="SUPFAM" id="SSF102546">
    <property type="entry name" value="RbsD-like"/>
    <property type="match status" value="1"/>
</dbReference>
<reference evidence="8" key="1">
    <citation type="journal article" date="2019" name="Int. J. Syst. Evol. Microbiol.">
        <title>The Global Catalogue of Microorganisms (GCM) 10K type strain sequencing project: providing services to taxonomists for standard genome sequencing and annotation.</title>
        <authorList>
            <consortium name="The Broad Institute Genomics Platform"/>
            <consortium name="The Broad Institute Genome Sequencing Center for Infectious Disease"/>
            <person name="Wu L."/>
            <person name="Ma J."/>
        </authorList>
    </citation>
    <scope>NUCLEOTIDE SEQUENCE [LARGE SCALE GENOMIC DNA]</scope>
    <source>
        <strain evidence="8">KCTC 62784</strain>
    </source>
</reference>
<dbReference type="Proteomes" id="UP001595384">
    <property type="component" value="Unassembled WGS sequence"/>
</dbReference>
<evidence type="ECO:0000256" key="2">
    <source>
        <dbReference type="ARBA" id="ARBA00012862"/>
    </source>
</evidence>
<comment type="caution">
    <text evidence="7">The sequence shown here is derived from an EMBL/GenBank/DDBJ whole genome shotgun (WGS) entry which is preliminary data.</text>
</comment>
<dbReference type="PANTHER" id="PTHR37831:SF1">
    <property type="entry name" value="D-RIBOSE PYRANASE"/>
    <property type="match status" value="1"/>
</dbReference>